<proteinExistence type="predicted"/>
<protein>
    <submittedName>
        <fullName evidence="2">Glycosyltransferase involved in cell wall biosynthesis</fullName>
    </submittedName>
</protein>
<dbReference type="Proteomes" id="UP000531251">
    <property type="component" value="Unassembled WGS sequence"/>
</dbReference>
<gene>
    <name evidence="2" type="ORF">GGR89_001211</name>
</gene>
<dbReference type="SUPFAM" id="SSF53756">
    <property type="entry name" value="UDP-Glycosyltransferase/glycogen phosphorylase"/>
    <property type="match status" value="1"/>
</dbReference>
<keyword evidence="2" id="KW-0808">Transferase</keyword>
<sequence>MQPFDLRVALFSGNYNYVRDGANQALNKLVGYLLDQGVTVRIYSPTTDTPAFAPTGELVSVPAWPVPGGRAEYKFATGLPKSIREDLEAFAPNMVHVSAPEFLCHGAVRWARKHDIATLASLHTRFETYPAYYHLGFVAPVIIKLLTRFYNRVDQVVTPGDSTADLIRGWGVTTPIRIWSRGVDHARFNPARRDLAWRRSLGIGDGEFAVGFLGRLVLEKGLDIFARVCNRLTERGVPHKVLVIGEGPARQWFADQVPGAVFTGFQRGDDLARAVASMDVLFNPSVTETFGNVTSEAMACGVPIVAARATGAIDLVEEGVNGFLVPPRDVDAYAGAIARLIEDPALAASAGAAGHEKAQAYVWDRVNHAVLESYFEVLARRGR</sequence>
<evidence type="ECO:0000259" key="1">
    <source>
        <dbReference type="Pfam" id="PF13439"/>
    </source>
</evidence>
<evidence type="ECO:0000313" key="2">
    <source>
        <dbReference type="EMBL" id="NJB96905.1"/>
    </source>
</evidence>
<dbReference type="Pfam" id="PF13692">
    <property type="entry name" value="Glyco_trans_1_4"/>
    <property type="match status" value="1"/>
</dbReference>
<name>A0A7X5XZC3_9SPHN</name>
<evidence type="ECO:0000313" key="3">
    <source>
        <dbReference type="Proteomes" id="UP000531251"/>
    </source>
</evidence>
<dbReference type="AlphaFoldDB" id="A0A7X5XZC3"/>
<dbReference type="RefSeq" id="WP_125977988.1">
    <property type="nucleotide sequence ID" value="NZ_BAAADY010000002.1"/>
</dbReference>
<dbReference type="InterPro" id="IPR028098">
    <property type="entry name" value="Glyco_trans_4-like_N"/>
</dbReference>
<keyword evidence="3" id="KW-1185">Reference proteome</keyword>
<dbReference type="Gene3D" id="3.40.50.2000">
    <property type="entry name" value="Glycogen Phosphorylase B"/>
    <property type="match status" value="2"/>
</dbReference>
<dbReference type="InterPro" id="IPR050194">
    <property type="entry name" value="Glycosyltransferase_grp1"/>
</dbReference>
<dbReference type="EMBL" id="JAATJB010000003">
    <property type="protein sequence ID" value="NJB96905.1"/>
    <property type="molecule type" value="Genomic_DNA"/>
</dbReference>
<feature type="domain" description="Glycosyltransferase subfamily 4-like N-terminal" evidence="1">
    <location>
        <begin position="20"/>
        <end position="187"/>
    </location>
</feature>
<dbReference type="Pfam" id="PF13439">
    <property type="entry name" value="Glyco_transf_4"/>
    <property type="match status" value="1"/>
</dbReference>
<dbReference type="GO" id="GO:0016757">
    <property type="term" value="F:glycosyltransferase activity"/>
    <property type="evidence" value="ECO:0007669"/>
    <property type="project" value="UniProtKB-ARBA"/>
</dbReference>
<dbReference type="PANTHER" id="PTHR45947:SF3">
    <property type="entry name" value="SULFOQUINOVOSYL TRANSFERASE SQD2"/>
    <property type="match status" value="1"/>
</dbReference>
<comment type="caution">
    <text evidence="2">The sequence shown here is derived from an EMBL/GenBank/DDBJ whole genome shotgun (WGS) entry which is preliminary data.</text>
</comment>
<organism evidence="2 3">
    <name type="scientific">Sphingomonas trueperi</name>
    <dbReference type="NCBI Taxonomy" id="53317"/>
    <lineage>
        <taxon>Bacteria</taxon>
        <taxon>Pseudomonadati</taxon>
        <taxon>Pseudomonadota</taxon>
        <taxon>Alphaproteobacteria</taxon>
        <taxon>Sphingomonadales</taxon>
        <taxon>Sphingomonadaceae</taxon>
        <taxon>Sphingomonas</taxon>
    </lineage>
</organism>
<dbReference type="CDD" id="cd03814">
    <property type="entry name" value="GT4-like"/>
    <property type="match status" value="1"/>
</dbReference>
<reference evidence="2 3" key="1">
    <citation type="submission" date="2020-03" db="EMBL/GenBank/DDBJ databases">
        <title>Genomic Encyclopedia of Type Strains, Phase IV (KMG-IV): sequencing the most valuable type-strain genomes for metagenomic binning, comparative biology and taxonomic classification.</title>
        <authorList>
            <person name="Goeker M."/>
        </authorList>
    </citation>
    <scope>NUCLEOTIDE SEQUENCE [LARGE SCALE GENOMIC DNA]</scope>
    <source>
        <strain evidence="2 3">DSM 7225</strain>
    </source>
</reference>
<dbReference type="PANTHER" id="PTHR45947">
    <property type="entry name" value="SULFOQUINOVOSYL TRANSFERASE SQD2"/>
    <property type="match status" value="1"/>
</dbReference>
<accession>A0A7X5XZC3</accession>